<dbReference type="Pfam" id="PF17042">
    <property type="entry name" value="NBD_C"/>
    <property type="match status" value="1"/>
</dbReference>
<dbReference type="Gene3D" id="3.40.50.10840">
    <property type="entry name" value="Putative sugar-binding, N-terminal domain"/>
    <property type="match status" value="1"/>
</dbReference>
<evidence type="ECO:0000256" key="10">
    <source>
        <dbReference type="ARBA" id="ARBA00039095"/>
    </source>
</evidence>
<keyword evidence="2" id="KW-0808">Transferase</keyword>
<accession>A0ABP4T109</accession>
<dbReference type="Proteomes" id="UP001499851">
    <property type="component" value="Unassembled WGS sequence"/>
</dbReference>
<dbReference type="RefSeq" id="WP_344487636.1">
    <property type="nucleotide sequence ID" value="NZ_BAAAQF010000010.1"/>
</dbReference>
<evidence type="ECO:0000256" key="12">
    <source>
        <dbReference type="ARBA" id="ARBA00041377"/>
    </source>
</evidence>
<evidence type="ECO:0000256" key="6">
    <source>
        <dbReference type="ARBA" id="ARBA00023277"/>
    </source>
</evidence>
<dbReference type="SUPFAM" id="SSF142764">
    <property type="entry name" value="YgbK-like"/>
    <property type="match status" value="1"/>
</dbReference>
<dbReference type="EMBL" id="BAAAQF010000010">
    <property type="protein sequence ID" value="GAA1680500.1"/>
    <property type="molecule type" value="Genomic_DNA"/>
</dbReference>
<keyword evidence="16" id="KW-1185">Reference proteome</keyword>
<feature type="domain" description="Four-carbon acid sugar kinase nucleotide binding" evidence="14">
    <location>
        <begin position="249"/>
        <end position="404"/>
    </location>
</feature>
<evidence type="ECO:0000256" key="11">
    <source>
        <dbReference type="ARBA" id="ARBA00039461"/>
    </source>
</evidence>
<dbReference type="Pfam" id="PF07005">
    <property type="entry name" value="SBD_N"/>
    <property type="match status" value="1"/>
</dbReference>
<proteinExistence type="inferred from homology"/>
<comment type="similarity">
    <text evidence="1">Belongs to the four-carbon acid sugar kinase family.</text>
</comment>
<evidence type="ECO:0000256" key="1">
    <source>
        <dbReference type="ARBA" id="ARBA00005715"/>
    </source>
</evidence>
<evidence type="ECO:0000259" key="14">
    <source>
        <dbReference type="Pfam" id="PF17042"/>
    </source>
</evidence>
<evidence type="ECO:0000256" key="3">
    <source>
        <dbReference type="ARBA" id="ARBA00022741"/>
    </source>
</evidence>
<evidence type="ECO:0000256" key="4">
    <source>
        <dbReference type="ARBA" id="ARBA00022777"/>
    </source>
</evidence>
<keyword evidence="5" id="KW-0067">ATP-binding</keyword>
<dbReference type="InterPro" id="IPR050007">
    <property type="entry name" value="OtnK"/>
</dbReference>
<dbReference type="Gene3D" id="3.40.980.20">
    <property type="entry name" value="Four-carbon acid sugar kinase, nucleotide binding domain"/>
    <property type="match status" value="1"/>
</dbReference>
<keyword evidence="6" id="KW-0119">Carbohydrate metabolism</keyword>
<evidence type="ECO:0000256" key="5">
    <source>
        <dbReference type="ARBA" id="ARBA00022840"/>
    </source>
</evidence>
<gene>
    <name evidence="15" type="ORF">GCM10009830_29420</name>
</gene>
<comment type="caution">
    <text evidence="15">The sequence shown here is derived from an EMBL/GenBank/DDBJ whole genome shotgun (WGS) entry which is preliminary data.</text>
</comment>
<name>A0ABP4T109_9ACTN</name>
<evidence type="ECO:0000313" key="15">
    <source>
        <dbReference type="EMBL" id="GAA1680500.1"/>
    </source>
</evidence>
<dbReference type="EC" id="2.7.1.217" evidence="10"/>
<dbReference type="NCBIfam" id="NF043035">
    <property type="entry name" value="OxoTetrKin"/>
    <property type="match status" value="1"/>
</dbReference>
<evidence type="ECO:0000256" key="8">
    <source>
        <dbReference type="ARBA" id="ARBA00036346"/>
    </source>
</evidence>
<comment type="catalytic activity">
    <reaction evidence="8">
        <text>3-dehydro-D-erythronate + ATP = 3-dehydro-4-O-phospho-D-erythronate + ADP + H(+)</text>
        <dbReference type="Rhea" id="RHEA:52556"/>
        <dbReference type="ChEBI" id="CHEBI:15378"/>
        <dbReference type="ChEBI" id="CHEBI:30616"/>
        <dbReference type="ChEBI" id="CHEBI:57958"/>
        <dbReference type="ChEBI" id="CHEBI:136593"/>
        <dbReference type="ChEBI" id="CHEBI:456216"/>
        <dbReference type="EC" id="2.7.1.217"/>
    </reaction>
</comment>
<evidence type="ECO:0000259" key="13">
    <source>
        <dbReference type="Pfam" id="PF07005"/>
    </source>
</evidence>
<keyword evidence="4 15" id="KW-0418">Kinase</keyword>
<keyword evidence="3" id="KW-0547">Nucleotide-binding</keyword>
<dbReference type="InterPro" id="IPR031475">
    <property type="entry name" value="NBD_C"/>
</dbReference>
<evidence type="ECO:0000256" key="9">
    <source>
        <dbReference type="ARBA" id="ARBA00037335"/>
    </source>
</evidence>
<comment type="function">
    <text evidence="9">Catalyzes the ATP-dependent phosphorylation of 3-oxo-tetronate to 3-oxo-tetronate 4-phosphate.</text>
</comment>
<organism evidence="15 16">
    <name type="scientific">Glycomyces endophyticus</name>
    <dbReference type="NCBI Taxonomy" id="480996"/>
    <lineage>
        <taxon>Bacteria</taxon>
        <taxon>Bacillati</taxon>
        <taxon>Actinomycetota</taxon>
        <taxon>Actinomycetes</taxon>
        <taxon>Glycomycetales</taxon>
        <taxon>Glycomycetaceae</taxon>
        <taxon>Glycomyces</taxon>
    </lineage>
</organism>
<evidence type="ECO:0000256" key="2">
    <source>
        <dbReference type="ARBA" id="ARBA00022679"/>
    </source>
</evidence>
<dbReference type="InterPro" id="IPR042213">
    <property type="entry name" value="NBD_C_sf"/>
</dbReference>
<feature type="domain" description="Four-carbon acid sugar kinase N-terminal" evidence="13">
    <location>
        <begin position="2"/>
        <end position="225"/>
    </location>
</feature>
<sequence>MIGAIADDVTGGTDAAVAFRRQGLRTAIHFGLPEAVDPGLDAVVIALKTRTIPAADAVAQSLAAADRLRAAGADRLYFKYCSTFDSTAAGNIGPVLDALAALTGADAVVHTPASPEHGRTAYQGHLFVHDQLLSDSPMRDHPLTPMRDANLVRLMDAQSTGRSAAVPHQVVSDGAEAIAAAITKARRDFRYLFPDALTDADLLAVARAVADEPLTGGGAGLAGALARVAAERRGPATGPPPQPPGGRAAVLAGSCSRRTLEQIAHLREAGRPAHRLDALATPDPEALAATALAWYDALDTEAAPLVYASLPPQALAEVQRAHGTERSAQILEAAVARVALGLKERGVTRFVCAGGETSGAIVAALGIGGGLIGAEAARGVPWIHTADGLDVLLKSGNFGDPDLLLTASEPR</sequence>
<dbReference type="InterPro" id="IPR010737">
    <property type="entry name" value="4-carb_acid_sugar_kinase_N"/>
</dbReference>
<dbReference type="InterPro" id="IPR037051">
    <property type="entry name" value="4-carb_acid_sugar_kinase_N_sf"/>
</dbReference>
<dbReference type="GO" id="GO:0016301">
    <property type="term" value="F:kinase activity"/>
    <property type="evidence" value="ECO:0007669"/>
    <property type="project" value="UniProtKB-KW"/>
</dbReference>
<reference evidence="16" key="1">
    <citation type="journal article" date="2019" name="Int. J. Syst. Evol. Microbiol.">
        <title>The Global Catalogue of Microorganisms (GCM) 10K type strain sequencing project: providing services to taxonomists for standard genome sequencing and annotation.</title>
        <authorList>
            <consortium name="The Broad Institute Genomics Platform"/>
            <consortium name="The Broad Institute Genome Sequencing Center for Infectious Disease"/>
            <person name="Wu L."/>
            <person name="Ma J."/>
        </authorList>
    </citation>
    <scope>NUCLEOTIDE SEQUENCE [LARGE SCALE GENOMIC DNA]</scope>
    <source>
        <strain evidence="16">JCM 16001</strain>
    </source>
</reference>
<protein>
    <recommendedName>
        <fullName evidence="11">3-oxo-tetronate kinase</fullName>
        <ecNumber evidence="10">2.7.1.217</ecNumber>
    </recommendedName>
    <alternativeName>
        <fullName evidence="12">3-dehydrotetronate 4-kinase</fullName>
    </alternativeName>
</protein>
<evidence type="ECO:0000313" key="16">
    <source>
        <dbReference type="Proteomes" id="UP001499851"/>
    </source>
</evidence>
<comment type="catalytic activity">
    <reaction evidence="7">
        <text>3-dehydro-L-erythronate + ATP = 3-dehydro-4-O-phospho-L-erythronate + ADP + H(+)</text>
        <dbReference type="Rhea" id="RHEA:52552"/>
        <dbReference type="ChEBI" id="CHEBI:15378"/>
        <dbReference type="ChEBI" id="CHEBI:30616"/>
        <dbReference type="ChEBI" id="CHEBI:136592"/>
        <dbReference type="ChEBI" id="CHEBI:136670"/>
        <dbReference type="ChEBI" id="CHEBI:456216"/>
        <dbReference type="EC" id="2.7.1.217"/>
    </reaction>
</comment>
<evidence type="ECO:0000256" key="7">
    <source>
        <dbReference type="ARBA" id="ARBA00035898"/>
    </source>
</evidence>